<gene>
    <name evidence="5" type="ORF">NQ314_003244</name>
</gene>
<dbReference type="Pfam" id="PF00201">
    <property type="entry name" value="UDPGT"/>
    <property type="match status" value="1"/>
</dbReference>
<dbReference type="InterPro" id="IPR050271">
    <property type="entry name" value="UDP-glycosyltransferase"/>
</dbReference>
<feature type="compositionally biased region" description="Basic and acidic residues" evidence="4">
    <location>
        <begin position="13"/>
        <end position="23"/>
    </location>
</feature>
<comment type="similarity">
    <text evidence="1">Belongs to the UDP-glycosyltransferase family.</text>
</comment>
<organism evidence="5 6">
    <name type="scientific">Rhamnusium bicolor</name>
    <dbReference type="NCBI Taxonomy" id="1586634"/>
    <lineage>
        <taxon>Eukaryota</taxon>
        <taxon>Metazoa</taxon>
        <taxon>Ecdysozoa</taxon>
        <taxon>Arthropoda</taxon>
        <taxon>Hexapoda</taxon>
        <taxon>Insecta</taxon>
        <taxon>Pterygota</taxon>
        <taxon>Neoptera</taxon>
        <taxon>Endopterygota</taxon>
        <taxon>Coleoptera</taxon>
        <taxon>Polyphaga</taxon>
        <taxon>Cucujiformia</taxon>
        <taxon>Chrysomeloidea</taxon>
        <taxon>Cerambycidae</taxon>
        <taxon>Lepturinae</taxon>
        <taxon>Rhagiini</taxon>
        <taxon>Rhamnusium</taxon>
    </lineage>
</organism>
<reference evidence="5" key="1">
    <citation type="journal article" date="2023" name="Insect Mol. Biol.">
        <title>Genome sequencing provides insights into the evolution of gene families encoding plant cell wall-degrading enzymes in longhorned beetles.</title>
        <authorList>
            <person name="Shin N.R."/>
            <person name="Okamura Y."/>
            <person name="Kirsch R."/>
            <person name="Pauchet Y."/>
        </authorList>
    </citation>
    <scope>NUCLEOTIDE SEQUENCE</scope>
    <source>
        <strain evidence="5">RBIC_L_NR</strain>
    </source>
</reference>
<dbReference type="AlphaFoldDB" id="A0AAV8ZMN1"/>
<evidence type="ECO:0000256" key="2">
    <source>
        <dbReference type="ARBA" id="ARBA00022676"/>
    </source>
</evidence>
<evidence type="ECO:0000256" key="4">
    <source>
        <dbReference type="SAM" id="MobiDB-lite"/>
    </source>
</evidence>
<sequence length="662" mass="75874">MSSDDSSQVESENGSRERTKNPEQWKVNKIKFERQRGESYISTSEKVVKKKKELDLHALAKYYKKNCTGVNNGMKKNVTISKYMQFEYDASQPGYVKCYDYIDGAISYSFKLLKQNQNPELPSNKAYSEPVSINKKKINDIKQNIYSANILFVSVTPSINHQKLYQSIWKELSLRGHNVHVVTSEPLKDPSLTNLTEYDISSHYDLVEYASVEKKKYALKAYYRISEDTFRHKEVQNLLKKDIKFDVAVIEIIFPTMLGFGAKYKCPIVGINYLGSPLVTLDIVGNPSHPVTFPDQNLPVTRDMNFRERLLSALYSAYIRFRHHVIILPHEDAIIRKYLGEDIPYLGDIEQSVSVLLLNRNPVFHRIAPVVPALVDLGIVNFNRTRAEIDSNDCSMNIRKPDCVTIFGKDIIATKELSRLSEETFRHKEVQKLLKKDIKFDVAVIEWLFPTMAGFAAKYKCSLVGITSLGAPLVALDTVGNPSHPVTSPDHNLPVTRDMTFRERLISALYSVYVRFWYHVVVLPREDILIKKYLGKNLPYIGDIERNISILLLNRNPVFHRSMPLVPAIIELGTVNVNKTRQNLNSELRAFLDKSKQGVVYFNLGSNMKGIYLPNDTVEIFLSVFKQLPYNVIFKWENDTLPGKPDNVYISKWLPQLTILGE</sequence>
<dbReference type="InterPro" id="IPR002213">
    <property type="entry name" value="UDP_glucos_trans"/>
</dbReference>
<evidence type="ECO:0000313" key="6">
    <source>
        <dbReference type="Proteomes" id="UP001162156"/>
    </source>
</evidence>
<dbReference type="PANTHER" id="PTHR48043">
    <property type="entry name" value="EG:EG0003.4 PROTEIN-RELATED"/>
    <property type="match status" value="1"/>
</dbReference>
<dbReference type="GO" id="GO:0008194">
    <property type="term" value="F:UDP-glycosyltransferase activity"/>
    <property type="evidence" value="ECO:0007669"/>
    <property type="project" value="InterPro"/>
</dbReference>
<keyword evidence="2" id="KW-0328">Glycosyltransferase</keyword>
<evidence type="ECO:0008006" key="7">
    <source>
        <dbReference type="Google" id="ProtNLM"/>
    </source>
</evidence>
<protein>
    <recommendedName>
        <fullName evidence="7">Glycosyltransferase</fullName>
    </recommendedName>
</protein>
<dbReference type="SUPFAM" id="SSF53756">
    <property type="entry name" value="UDP-Glycosyltransferase/glycogen phosphorylase"/>
    <property type="match status" value="2"/>
</dbReference>
<accession>A0AAV8ZMN1</accession>
<dbReference type="EMBL" id="JANEYF010000926">
    <property type="protein sequence ID" value="KAJ8966898.1"/>
    <property type="molecule type" value="Genomic_DNA"/>
</dbReference>
<proteinExistence type="inferred from homology"/>
<evidence type="ECO:0000256" key="1">
    <source>
        <dbReference type="ARBA" id="ARBA00009995"/>
    </source>
</evidence>
<evidence type="ECO:0000313" key="5">
    <source>
        <dbReference type="EMBL" id="KAJ8966898.1"/>
    </source>
</evidence>
<keyword evidence="3" id="KW-0808">Transferase</keyword>
<evidence type="ECO:0000256" key="3">
    <source>
        <dbReference type="ARBA" id="ARBA00022679"/>
    </source>
</evidence>
<dbReference type="Proteomes" id="UP001162156">
    <property type="component" value="Unassembled WGS sequence"/>
</dbReference>
<dbReference type="PANTHER" id="PTHR48043:SF159">
    <property type="entry name" value="EG:EG0003.4 PROTEIN-RELATED"/>
    <property type="match status" value="1"/>
</dbReference>
<name>A0AAV8ZMN1_9CUCU</name>
<keyword evidence="6" id="KW-1185">Reference proteome</keyword>
<feature type="region of interest" description="Disordered" evidence="4">
    <location>
        <begin position="1"/>
        <end position="26"/>
    </location>
</feature>
<dbReference type="Gene3D" id="3.40.50.2000">
    <property type="entry name" value="Glycogen Phosphorylase B"/>
    <property type="match status" value="1"/>
</dbReference>
<comment type="caution">
    <text evidence="5">The sequence shown here is derived from an EMBL/GenBank/DDBJ whole genome shotgun (WGS) entry which is preliminary data.</text>
</comment>
<feature type="compositionally biased region" description="Polar residues" evidence="4">
    <location>
        <begin position="1"/>
        <end position="12"/>
    </location>
</feature>